<dbReference type="InterPro" id="IPR004360">
    <property type="entry name" value="Glyas_Fos-R_dOase_dom"/>
</dbReference>
<evidence type="ECO:0000259" key="1">
    <source>
        <dbReference type="PROSITE" id="PS51819"/>
    </source>
</evidence>
<accession>A0ABS3MZ18</accession>
<dbReference type="InterPro" id="IPR037523">
    <property type="entry name" value="VOC_core"/>
</dbReference>
<name>A0ABS3MZ18_9BACI</name>
<sequence length="135" mass="15103">MNQKLLGKIKGASIIFLVSNLKKSSEFYRDVLGFDYEEIGLENIKHVHVTRDNLTFILHPASNSTDVRPLSSLHGGPQWDAFAYSDTVDLLFEEFKSNGVEIAYGLNQDTNWNEFAIKDVDGYIIAFGGGVSKEN</sequence>
<dbReference type="InterPro" id="IPR029068">
    <property type="entry name" value="Glyas_Bleomycin-R_OHBP_Dase"/>
</dbReference>
<reference evidence="2 3" key="1">
    <citation type="submission" date="2021-03" db="EMBL/GenBank/DDBJ databases">
        <title>Whole genome sequence of Metabacillus bambusae BG109.</title>
        <authorList>
            <person name="Jeong J.W."/>
        </authorList>
    </citation>
    <scope>NUCLEOTIDE SEQUENCE [LARGE SCALE GENOMIC DNA]</scope>
    <source>
        <strain evidence="2 3">BG109</strain>
    </source>
</reference>
<dbReference type="SUPFAM" id="SSF54593">
    <property type="entry name" value="Glyoxalase/Bleomycin resistance protein/Dihydroxybiphenyl dioxygenase"/>
    <property type="match status" value="1"/>
</dbReference>
<evidence type="ECO:0000313" key="3">
    <source>
        <dbReference type="Proteomes" id="UP000663981"/>
    </source>
</evidence>
<dbReference type="EMBL" id="JAGDEL010000003">
    <property type="protein sequence ID" value="MBO1511245.1"/>
    <property type="molecule type" value="Genomic_DNA"/>
</dbReference>
<comment type="caution">
    <text evidence="2">The sequence shown here is derived from an EMBL/GenBank/DDBJ whole genome shotgun (WGS) entry which is preliminary data.</text>
</comment>
<organism evidence="2 3">
    <name type="scientific">Metabacillus bambusae</name>
    <dbReference type="NCBI Taxonomy" id="2795218"/>
    <lineage>
        <taxon>Bacteria</taxon>
        <taxon>Bacillati</taxon>
        <taxon>Bacillota</taxon>
        <taxon>Bacilli</taxon>
        <taxon>Bacillales</taxon>
        <taxon>Bacillaceae</taxon>
        <taxon>Metabacillus</taxon>
    </lineage>
</organism>
<keyword evidence="3" id="KW-1185">Reference proteome</keyword>
<dbReference type="Gene3D" id="3.10.180.10">
    <property type="entry name" value="2,3-Dihydroxybiphenyl 1,2-Dioxygenase, domain 1"/>
    <property type="match status" value="1"/>
</dbReference>
<evidence type="ECO:0000313" key="2">
    <source>
        <dbReference type="EMBL" id="MBO1511245.1"/>
    </source>
</evidence>
<dbReference type="Pfam" id="PF00903">
    <property type="entry name" value="Glyoxalase"/>
    <property type="match status" value="1"/>
</dbReference>
<dbReference type="Proteomes" id="UP000663981">
    <property type="component" value="Unassembled WGS sequence"/>
</dbReference>
<proteinExistence type="predicted"/>
<protein>
    <submittedName>
        <fullName evidence="2">VOC family protein</fullName>
    </submittedName>
</protein>
<dbReference type="PROSITE" id="PS51819">
    <property type="entry name" value="VOC"/>
    <property type="match status" value="1"/>
</dbReference>
<gene>
    <name evidence="2" type="ORF">I7822_06100</name>
</gene>
<feature type="domain" description="VOC" evidence="1">
    <location>
        <begin position="10"/>
        <end position="130"/>
    </location>
</feature>